<name>A0A5B7JNC0_PORTR</name>
<dbReference type="EMBL" id="VSRR010096288">
    <property type="protein sequence ID" value="MPC93834.1"/>
    <property type="molecule type" value="Genomic_DNA"/>
</dbReference>
<organism evidence="2 3">
    <name type="scientific">Portunus trituberculatus</name>
    <name type="common">Swimming crab</name>
    <name type="synonym">Neptunus trituberculatus</name>
    <dbReference type="NCBI Taxonomy" id="210409"/>
    <lineage>
        <taxon>Eukaryota</taxon>
        <taxon>Metazoa</taxon>
        <taxon>Ecdysozoa</taxon>
        <taxon>Arthropoda</taxon>
        <taxon>Crustacea</taxon>
        <taxon>Multicrustacea</taxon>
        <taxon>Malacostraca</taxon>
        <taxon>Eumalacostraca</taxon>
        <taxon>Eucarida</taxon>
        <taxon>Decapoda</taxon>
        <taxon>Pleocyemata</taxon>
        <taxon>Brachyura</taxon>
        <taxon>Eubrachyura</taxon>
        <taxon>Portunoidea</taxon>
        <taxon>Portunidae</taxon>
        <taxon>Portuninae</taxon>
        <taxon>Portunus</taxon>
    </lineage>
</organism>
<keyword evidence="3" id="KW-1185">Reference proteome</keyword>
<accession>A0A5B7JNC0</accession>
<feature type="compositionally biased region" description="Low complexity" evidence="1">
    <location>
        <begin position="32"/>
        <end position="47"/>
    </location>
</feature>
<dbReference type="AlphaFoldDB" id="A0A5B7JNC0"/>
<comment type="caution">
    <text evidence="2">The sequence shown here is derived from an EMBL/GenBank/DDBJ whole genome shotgun (WGS) entry which is preliminary data.</text>
</comment>
<evidence type="ECO:0000256" key="1">
    <source>
        <dbReference type="SAM" id="MobiDB-lite"/>
    </source>
</evidence>
<evidence type="ECO:0000313" key="2">
    <source>
        <dbReference type="EMBL" id="MPC93834.1"/>
    </source>
</evidence>
<protein>
    <submittedName>
        <fullName evidence="2">Uncharacterized protein</fullName>
    </submittedName>
</protein>
<reference evidence="2 3" key="1">
    <citation type="submission" date="2019-05" db="EMBL/GenBank/DDBJ databases">
        <title>Another draft genome of Portunus trituberculatus and its Hox gene families provides insights of decapod evolution.</title>
        <authorList>
            <person name="Jeong J.-H."/>
            <person name="Song I."/>
            <person name="Kim S."/>
            <person name="Choi T."/>
            <person name="Kim D."/>
            <person name="Ryu S."/>
            <person name="Kim W."/>
        </authorList>
    </citation>
    <scope>NUCLEOTIDE SEQUENCE [LARGE SCALE GENOMIC DNA]</scope>
    <source>
        <tissue evidence="2">Muscle</tissue>
    </source>
</reference>
<proteinExistence type="predicted"/>
<sequence>MQQMYSVNLVSRTTRLALSRMMTCTRRWTTLPSSITSRPRRPTGTPRRASRQCRENNRALLKMSCTNLSADTSTDRTSRRPQRSHPLIAIFILFSNI</sequence>
<gene>
    <name evidence="2" type="ORF">E2C01_088979</name>
</gene>
<evidence type="ECO:0000313" key="3">
    <source>
        <dbReference type="Proteomes" id="UP000324222"/>
    </source>
</evidence>
<feature type="region of interest" description="Disordered" evidence="1">
    <location>
        <begin position="32"/>
        <end position="56"/>
    </location>
</feature>
<dbReference type="Proteomes" id="UP000324222">
    <property type="component" value="Unassembled WGS sequence"/>
</dbReference>